<evidence type="ECO:0000256" key="1">
    <source>
        <dbReference type="ARBA" id="ARBA00022801"/>
    </source>
</evidence>
<dbReference type="AlphaFoldDB" id="A0A6J6M3A6"/>
<evidence type="ECO:0000259" key="2">
    <source>
        <dbReference type="Pfam" id="PF07687"/>
    </source>
</evidence>
<dbReference type="InterPro" id="IPR002933">
    <property type="entry name" value="Peptidase_M20"/>
</dbReference>
<feature type="domain" description="Peptidase M20 dimerisation" evidence="2">
    <location>
        <begin position="212"/>
        <end position="314"/>
    </location>
</feature>
<gene>
    <name evidence="3" type="ORF">UFOPK2086_00013</name>
    <name evidence="4" type="ORF">UFOPK2295_00651</name>
</gene>
<dbReference type="SUPFAM" id="SSF53187">
    <property type="entry name" value="Zn-dependent exopeptidases"/>
    <property type="match status" value="1"/>
</dbReference>
<dbReference type="InterPro" id="IPR011650">
    <property type="entry name" value="Peptidase_M20_dimer"/>
</dbReference>
<dbReference type="EMBL" id="CAEZWV010000009">
    <property type="protein sequence ID" value="CAB4668531.1"/>
    <property type="molecule type" value="Genomic_DNA"/>
</dbReference>
<name>A0A6J6M3A6_9ZZZZ</name>
<dbReference type="NCBIfam" id="NF006771">
    <property type="entry name" value="PRK09290.1-5"/>
    <property type="match status" value="1"/>
</dbReference>
<dbReference type="PIRSF" id="PIRSF001235">
    <property type="entry name" value="Amidase_carbamoylase"/>
    <property type="match status" value="1"/>
</dbReference>
<evidence type="ECO:0000313" key="4">
    <source>
        <dbReference type="EMBL" id="CAB4668531.1"/>
    </source>
</evidence>
<dbReference type="PANTHER" id="PTHR32494:SF5">
    <property type="entry name" value="ALLANTOATE AMIDOHYDROLASE"/>
    <property type="match status" value="1"/>
</dbReference>
<evidence type="ECO:0000313" key="3">
    <source>
        <dbReference type="EMBL" id="CAB4625725.1"/>
    </source>
</evidence>
<dbReference type="NCBIfam" id="TIGR01879">
    <property type="entry name" value="hydantase"/>
    <property type="match status" value="1"/>
</dbReference>
<dbReference type="SUPFAM" id="SSF55031">
    <property type="entry name" value="Bacterial exopeptidase dimerisation domain"/>
    <property type="match status" value="1"/>
</dbReference>
<accession>A0A6J6M3A6</accession>
<protein>
    <submittedName>
        <fullName evidence="4">Unannotated protein</fullName>
    </submittedName>
</protein>
<reference evidence="4" key="1">
    <citation type="submission" date="2020-05" db="EMBL/GenBank/DDBJ databases">
        <authorList>
            <person name="Chiriac C."/>
            <person name="Salcher M."/>
            <person name="Ghai R."/>
            <person name="Kavagutti S V."/>
        </authorList>
    </citation>
    <scope>NUCLEOTIDE SEQUENCE</scope>
</reference>
<dbReference type="Gene3D" id="3.40.630.10">
    <property type="entry name" value="Zn peptidases"/>
    <property type="match status" value="1"/>
</dbReference>
<dbReference type="Pfam" id="PF07687">
    <property type="entry name" value="M20_dimer"/>
    <property type="match status" value="1"/>
</dbReference>
<dbReference type="Gene3D" id="3.30.70.360">
    <property type="match status" value="1"/>
</dbReference>
<dbReference type="Pfam" id="PF01546">
    <property type="entry name" value="Peptidase_M20"/>
    <property type="match status" value="1"/>
</dbReference>
<keyword evidence="1" id="KW-0378">Hydrolase</keyword>
<dbReference type="InterPro" id="IPR010158">
    <property type="entry name" value="Amidase_Cbmase"/>
</dbReference>
<dbReference type="EMBL" id="CAEZVQ010000001">
    <property type="protein sequence ID" value="CAB4625725.1"/>
    <property type="molecule type" value="Genomic_DNA"/>
</dbReference>
<dbReference type="CDD" id="cd03884">
    <property type="entry name" value="M20_bAS"/>
    <property type="match status" value="1"/>
</dbReference>
<organism evidence="4">
    <name type="scientific">freshwater metagenome</name>
    <dbReference type="NCBI Taxonomy" id="449393"/>
    <lineage>
        <taxon>unclassified sequences</taxon>
        <taxon>metagenomes</taxon>
        <taxon>ecological metagenomes</taxon>
    </lineage>
</organism>
<dbReference type="GO" id="GO:0016813">
    <property type="term" value="F:hydrolase activity, acting on carbon-nitrogen (but not peptide) bonds, in linear amidines"/>
    <property type="evidence" value="ECO:0007669"/>
    <property type="project" value="InterPro"/>
</dbReference>
<sequence>MGLTTSLDVRVNGSRLLQRLFDLAEIGAIDGGGCARLALTDADKLGRDLVIEWMKDLDLDITVDIVGNVVGIWDVGTGRPVMTGSHIDTVRTGGKYDGNYGVLAGLEVIQTCQEMGITPLHPLAVAFFTNEEGARFAPDMFGSLVYVGGLGVEEALDTVGIDGTRVRDELERIGYNGATPCPGLSPHAFVELHIEQGPVLEQTGITIGAVTGVQGISWQEVTIEGQSNHAGTTPMSMRRDPAYVASNIAVFLRDLATRYGGHQVCTVGKIDLHPNLVNVVPQRAVLTLDVRNTDEQKLQDAEREIQAHLDHLAIEEGVTITTRSLARFEPVVFDEHVTQLIESIASQQGNSVSRLPSGAGHDAQMLARVCPASMIFVPSVDGISHNPAEFTSAEELEAGANVLLHTMISLANTEDFS</sequence>
<dbReference type="InterPro" id="IPR036264">
    <property type="entry name" value="Bact_exopeptidase_dim_dom"/>
</dbReference>
<proteinExistence type="predicted"/>
<dbReference type="PANTHER" id="PTHR32494">
    <property type="entry name" value="ALLANTOATE DEIMINASE-RELATED"/>
    <property type="match status" value="1"/>
</dbReference>